<dbReference type="GO" id="GO:0006364">
    <property type="term" value="P:rRNA processing"/>
    <property type="evidence" value="ECO:0007669"/>
    <property type="project" value="TreeGrafter"/>
</dbReference>
<evidence type="ECO:0000259" key="14">
    <source>
        <dbReference type="PROSITE" id="PS00434"/>
    </source>
</evidence>
<gene>
    <name evidence="15" type="ORF">SADUNF_Sadunf14G0015500</name>
</gene>
<organism evidence="15 16">
    <name type="scientific">Salix dunnii</name>
    <dbReference type="NCBI Taxonomy" id="1413687"/>
    <lineage>
        <taxon>Eukaryota</taxon>
        <taxon>Viridiplantae</taxon>
        <taxon>Streptophyta</taxon>
        <taxon>Embryophyta</taxon>
        <taxon>Tracheophyta</taxon>
        <taxon>Spermatophyta</taxon>
        <taxon>Magnoliopsida</taxon>
        <taxon>eudicotyledons</taxon>
        <taxon>Gunneridae</taxon>
        <taxon>Pentapetalae</taxon>
        <taxon>rosids</taxon>
        <taxon>fabids</taxon>
        <taxon>Malpighiales</taxon>
        <taxon>Salicaceae</taxon>
        <taxon>Saliceae</taxon>
        <taxon>Salix</taxon>
    </lineage>
</organism>
<dbReference type="InterPro" id="IPR036390">
    <property type="entry name" value="WH_DNA-bd_sf"/>
</dbReference>
<keyword evidence="8" id="KW-0238">DNA-binding</keyword>
<dbReference type="PANTHER" id="PTHR18763:SF0">
    <property type="entry name" value="WD REPEAT-CONTAINING PROTEIN 18"/>
    <property type="match status" value="1"/>
</dbReference>
<dbReference type="Gene3D" id="1.10.10.10">
    <property type="entry name" value="Winged helix-like DNA-binding domain superfamily/Winged helix DNA-binding domain"/>
    <property type="match status" value="1"/>
</dbReference>
<comment type="subunit">
    <text evidence="2">Homotrimer.</text>
</comment>
<dbReference type="PRINTS" id="PR00056">
    <property type="entry name" value="HSFDOMAIN"/>
</dbReference>
<keyword evidence="6" id="KW-0805">Transcription regulation</keyword>
<dbReference type="SUPFAM" id="SSF46785">
    <property type="entry name" value="Winged helix' DNA-binding domain"/>
    <property type="match status" value="1"/>
</dbReference>
<evidence type="ECO:0000256" key="2">
    <source>
        <dbReference type="ARBA" id="ARBA00011233"/>
    </source>
</evidence>
<keyword evidence="5" id="KW-0677">Repeat</keyword>
<keyword evidence="7" id="KW-0346">Stress response</keyword>
<accession>A0A835JH22</accession>
<feature type="repeat" description="WD" evidence="11">
    <location>
        <begin position="525"/>
        <end position="556"/>
    </location>
</feature>
<dbReference type="InterPro" id="IPR020472">
    <property type="entry name" value="WD40_PAC1"/>
</dbReference>
<feature type="domain" description="HSF-type DNA-binding" evidence="14">
    <location>
        <begin position="64"/>
        <end position="88"/>
    </location>
</feature>
<evidence type="ECO:0000256" key="7">
    <source>
        <dbReference type="ARBA" id="ARBA00023016"/>
    </source>
</evidence>
<keyword evidence="3" id="KW-0597">Phosphoprotein</keyword>
<keyword evidence="9" id="KW-0804">Transcription</keyword>
<dbReference type="GO" id="GO:0005656">
    <property type="term" value="C:nuclear pre-replicative complex"/>
    <property type="evidence" value="ECO:0007669"/>
    <property type="project" value="TreeGrafter"/>
</dbReference>
<dbReference type="Gene3D" id="2.130.10.10">
    <property type="entry name" value="YVTN repeat-like/Quinoprotein amine dehydrogenase"/>
    <property type="match status" value="2"/>
</dbReference>
<dbReference type="GO" id="GO:0006261">
    <property type="term" value="P:DNA-templated DNA replication"/>
    <property type="evidence" value="ECO:0007669"/>
    <property type="project" value="TreeGrafter"/>
</dbReference>
<feature type="region of interest" description="Disordered" evidence="13">
    <location>
        <begin position="150"/>
        <end position="181"/>
    </location>
</feature>
<evidence type="ECO:0000256" key="12">
    <source>
        <dbReference type="RuleBase" id="RU004020"/>
    </source>
</evidence>
<evidence type="ECO:0000256" key="1">
    <source>
        <dbReference type="ARBA" id="ARBA00004123"/>
    </source>
</evidence>
<evidence type="ECO:0000256" key="4">
    <source>
        <dbReference type="ARBA" id="ARBA00022574"/>
    </source>
</evidence>
<evidence type="ECO:0000256" key="5">
    <source>
        <dbReference type="ARBA" id="ARBA00022737"/>
    </source>
</evidence>
<dbReference type="InterPro" id="IPR036388">
    <property type="entry name" value="WH-like_DNA-bd_sf"/>
</dbReference>
<dbReference type="InterPro" id="IPR015943">
    <property type="entry name" value="WD40/YVTN_repeat-like_dom_sf"/>
</dbReference>
<dbReference type="PROSITE" id="PS50294">
    <property type="entry name" value="WD_REPEATS_REGION"/>
    <property type="match status" value="2"/>
</dbReference>
<evidence type="ECO:0000313" key="15">
    <source>
        <dbReference type="EMBL" id="KAF9668553.1"/>
    </source>
</evidence>
<dbReference type="EMBL" id="JADGMS010000014">
    <property type="protein sequence ID" value="KAF9668553.1"/>
    <property type="molecule type" value="Genomic_DNA"/>
</dbReference>
<evidence type="ECO:0000256" key="9">
    <source>
        <dbReference type="ARBA" id="ARBA00023163"/>
    </source>
</evidence>
<dbReference type="AlphaFoldDB" id="A0A835JH22"/>
<keyword evidence="4 11" id="KW-0853">WD repeat</keyword>
<dbReference type="SMART" id="SM00320">
    <property type="entry name" value="WD40"/>
    <property type="match status" value="5"/>
</dbReference>
<keyword evidence="10" id="KW-0539">Nucleus</keyword>
<dbReference type="Pfam" id="PF00400">
    <property type="entry name" value="WD40"/>
    <property type="match status" value="3"/>
</dbReference>
<dbReference type="GO" id="GO:0003700">
    <property type="term" value="F:DNA-binding transcription factor activity"/>
    <property type="evidence" value="ECO:0007669"/>
    <property type="project" value="InterPro"/>
</dbReference>
<sequence>MALMLDNCEGILLSLDSHKSVPAPFLTKTYQLVDDPATDHIVSWGEDDSTFVVWRPPEFARDLLPNYFKHNNFSSFVRQLNTYGFRKIVPDRWEFANEFFKKGEKHLLCEIHRRKTAQPQVAINQHHHHQHHPHSPFGVNGPSFFPFSRRTSISPSDSDEQANNNWCDSPPITSPPRGVASATVIGGGGAYNSSVFALSEDNERLRRSNNMLMSELAHMKKLYNDIIYFVQNHVKPVAPSNSYSSSLLLCGPSPYGTTNPVTSNGSLAQKPLNQLLGYYPTNAPNNSKQAPQVHVLNSPTTTSQSSLTFLEEANNNGCKTKLFGVPLQSKKRLHPEYGSNPGNMETNKARLVLDKDDLGLNLMPPSRFLRDSEFSHYRYKPKNPNKTTSLEYLFWSTLLINTRMEEEIVIASSSIDGGIGCWDLQTGTENLRYKSCASPPHGLTSVGRRFLASSQLQDPKASSGAILYWSWSRPQVEVKCFPEEPIKPLVANSEGTYLVGGGLSGNIYFWECGFQVATGRLLKKWRAHYRAVTCLVFTDDDSLLVSGSEDGSVRVWPLLMIFDDHQMEQASQLYEHSFQEHTLRVTDIVTGYGGGNAIIISASEDRTCKVWSLSKGILLRNIVFPSIIDSITLDPGEHVFYAGGRDGKIHIGALSADSSSIKSHWLHIIGSLSSHSKTVTCLAYSTNGNVLLSGSEDGMIRVWDPKTHNMVRVFRHAKGPVSNIHVLKRPAYLNPRMLSNVQASSRRHGLSLPPPLSKYINTMDEKVVSAVVNLQATCNNPTDASCISSQVISCQIKELQQQGSAAAAEMEVEKLKLDSTQAMQMLQRWKKMYDNLHEFCVDELLEGDHVKSAN</sequence>
<dbReference type="InterPro" id="IPR001680">
    <property type="entry name" value="WD40_rpt"/>
</dbReference>
<evidence type="ECO:0000256" key="10">
    <source>
        <dbReference type="ARBA" id="ARBA00023242"/>
    </source>
</evidence>
<dbReference type="FunFam" id="1.10.10.10:FF:000037">
    <property type="entry name" value="Heat stress transcription factor B-4"/>
    <property type="match status" value="1"/>
</dbReference>
<evidence type="ECO:0000256" key="13">
    <source>
        <dbReference type="SAM" id="MobiDB-lite"/>
    </source>
</evidence>
<dbReference type="InterPro" id="IPR011047">
    <property type="entry name" value="Quinoprotein_ADH-like_sf"/>
</dbReference>
<comment type="subcellular location">
    <subcellularLocation>
        <location evidence="1">Nucleus</location>
    </subcellularLocation>
</comment>
<dbReference type="OrthoDB" id="6252103at2759"/>
<keyword evidence="16" id="KW-1185">Reference proteome</keyword>
<dbReference type="GO" id="GO:0120330">
    <property type="term" value="C:rixosome complex"/>
    <property type="evidence" value="ECO:0007669"/>
    <property type="project" value="TreeGrafter"/>
</dbReference>
<evidence type="ECO:0000256" key="11">
    <source>
        <dbReference type="PROSITE-ProRule" id="PRU00221"/>
    </source>
</evidence>
<evidence type="ECO:0000256" key="3">
    <source>
        <dbReference type="ARBA" id="ARBA00022553"/>
    </source>
</evidence>
<evidence type="ECO:0000256" key="8">
    <source>
        <dbReference type="ARBA" id="ARBA00023125"/>
    </source>
</evidence>
<reference evidence="15 16" key="1">
    <citation type="submission" date="2020-10" db="EMBL/GenBank/DDBJ databases">
        <title>Plant Genome Project.</title>
        <authorList>
            <person name="Zhang R.-G."/>
        </authorList>
    </citation>
    <scope>NUCLEOTIDE SEQUENCE [LARGE SCALE GENOMIC DNA]</scope>
    <source>
        <strain evidence="15">FAFU-HL-1</strain>
        <tissue evidence="15">Leaf</tissue>
    </source>
</reference>
<feature type="compositionally biased region" description="Polar residues" evidence="13">
    <location>
        <begin position="150"/>
        <end position="167"/>
    </location>
</feature>
<dbReference type="Proteomes" id="UP000657918">
    <property type="component" value="Unassembled WGS sequence"/>
</dbReference>
<comment type="caution">
    <text evidence="15">The sequence shown here is derived from an EMBL/GenBank/DDBJ whole genome shotgun (WGS) entry which is preliminary data.</text>
</comment>
<dbReference type="PRINTS" id="PR00320">
    <property type="entry name" value="GPROTEINBRPT"/>
</dbReference>
<dbReference type="FunFam" id="2.130.10.10:FF:000600">
    <property type="entry name" value="Protein ROOT INITIATION DEFECTIVE 3"/>
    <property type="match status" value="1"/>
</dbReference>
<dbReference type="GO" id="GO:0043565">
    <property type="term" value="F:sequence-specific DNA binding"/>
    <property type="evidence" value="ECO:0007669"/>
    <property type="project" value="InterPro"/>
</dbReference>
<dbReference type="InterPro" id="IPR000232">
    <property type="entry name" value="HSF_DNA-bd"/>
</dbReference>
<evidence type="ECO:0000256" key="6">
    <source>
        <dbReference type="ARBA" id="ARBA00023015"/>
    </source>
</evidence>
<dbReference type="GO" id="GO:0005829">
    <property type="term" value="C:cytosol"/>
    <property type="evidence" value="ECO:0007669"/>
    <property type="project" value="UniProtKB-ARBA"/>
</dbReference>
<evidence type="ECO:0000313" key="16">
    <source>
        <dbReference type="Proteomes" id="UP000657918"/>
    </source>
</evidence>
<protein>
    <recommendedName>
        <fullName evidence="14">HSF-type DNA-binding domain-containing protein</fullName>
    </recommendedName>
</protein>
<dbReference type="InterPro" id="IPR045227">
    <property type="entry name" value="WDR18/Ipi3/RID3"/>
</dbReference>
<dbReference type="PANTHER" id="PTHR18763">
    <property type="entry name" value="WD-REPEAT PROTEIN 18"/>
    <property type="match status" value="1"/>
</dbReference>
<dbReference type="PROSITE" id="PS00434">
    <property type="entry name" value="HSF_DOMAIN"/>
    <property type="match status" value="1"/>
</dbReference>
<comment type="similarity">
    <text evidence="12">Belongs to the HSF family.</text>
</comment>
<feature type="repeat" description="WD" evidence="11">
    <location>
        <begin position="672"/>
        <end position="713"/>
    </location>
</feature>
<dbReference type="PROSITE" id="PS50082">
    <property type="entry name" value="WD_REPEATS_2"/>
    <property type="match status" value="2"/>
</dbReference>
<dbReference type="Pfam" id="PF00447">
    <property type="entry name" value="HSF_DNA-bind"/>
    <property type="match status" value="1"/>
</dbReference>
<dbReference type="SUPFAM" id="SSF50998">
    <property type="entry name" value="Quinoprotein alcohol dehydrogenase-like"/>
    <property type="match status" value="1"/>
</dbReference>
<dbReference type="SMART" id="SM00415">
    <property type="entry name" value="HSF"/>
    <property type="match status" value="1"/>
</dbReference>
<name>A0A835JH22_9ROSI</name>
<proteinExistence type="inferred from homology"/>